<evidence type="ECO:0000313" key="1">
    <source>
        <dbReference type="EMBL" id="ATI21171.1"/>
    </source>
</evidence>
<name>A0A2C9DT38_9POXV</name>
<evidence type="ECO:0000313" key="4">
    <source>
        <dbReference type="Proteomes" id="UP000318205"/>
    </source>
</evidence>
<keyword evidence="4" id="KW-1185">Reference proteome</keyword>
<evidence type="ECO:0000313" key="2">
    <source>
        <dbReference type="EMBL" id="AXK50174.1"/>
    </source>
</evidence>
<reference evidence="2 3" key="1">
    <citation type="journal article" date="2017" name="Sci. Rep.">
        <title>Molecular and microscopic characterization of a novel Eastern grey kangaroopox virus genome directly from a clinical sample.</title>
        <authorList>
            <person name="Sarker S."/>
            <person name="Roberts H.K."/>
            <person name="Tidd N."/>
            <person name="Ault S."/>
            <person name="Ladmore G."/>
            <person name="Peters A."/>
            <person name="Forwood J.K."/>
            <person name="Helbig K."/>
            <person name="Raidal S.R."/>
        </authorList>
    </citation>
    <scope>NUCLEOTIDE SEQUENCE [LARGE SCALE GENOMIC DNA]</scope>
    <source>
        <strain evidence="2 3">NSW</strain>
    </source>
</reference>
<proteinExistence type="predicted"/>
<dbReference type="InterPro" id="IPR005007">
    <property type="entry name" value="Poxvirus_L3/FP4"/>
</dbReference>
<dbReference type="Proteomes" id="UP000318205">
    <property type="component" value="Segment"/>
</dbReference>
<reference evidence="2" key="3">
    <citation type="submission" date="2018-08" db="EMBL/GenBank/DDBJ databases">
        <authorList>
            <person name="Ferrada E.E."/>
            <person name="Latorre B.A."/>
        </authorList>
    </citation>
    <scope>NUCLEOTIDE SEQUENCE</scope>
    <source>
        <strain evidence="2">NSW</strain>
    </source>
</reference>
<evidence type="ECO:0000313" key="3">
    <source>
        <dbReference type="Proteomes" id="UP000318014"/>
    </source>
</evidence>
<reference evidence="1 4" key="2">
    <citation type="journal article" date="2017" name="Virus Res.">
        <title>Complete genomic characterisation of two novel poxviruses (WKPV and EKPV) from western and eastern grey kangaroos.</title>
        <authorList>
            <person name="Bennett M."/>
            <person name="Tu S.L."/>
            <person name="Upton C."/>
            <person name="McArtor C."/>
            <person name="Gillett A."/>
            <person name="Laird T."/>
            <person name="O'Dea M."/>
        </authorList>
    </citation>
    <scope>NUCLEOTIDE SEQUENCE [LARGE SCALE GENOMIC DNA]</scope>
    <source>
        <strain evidence="1">Sunshine Coast</strain>
    </source>
</reference>
<dbReference type="EMBL" id="MF467281">
    <property type="protein sequence ID" value="ATI21171.1"/>
    <property type="molecule type" value="Genomic_DNA"/>
</dbReference>
<organism evidence="1 4">
    <name type="scientific">Eastern grey kangaroopox virus</name>
    <dbReference type="NCBI Taxonomy" id="2042482"/>
    <lineage>
        <taxon>Viruses</taxon>
        <taxon>Varidnaviria</taxon>
        <taxon>Bamfordvirae</taxon>
        <taxon>Nucleocytoviricota</taxon>
        <taxon>Pokkesviricetes</taxon>
        <taxon>Chitovirales</taxon>
        <taxon>Poxviridae</taxon>
        <taxon>Chordopoxvirinae</taxon>
        <taxon>Macropopoxvirus</taxon>
        <taxon>Macropopoxvirus mgiganteuspox</taxon>
        <taxon>Eastern kangaroopox virus</taxon>
    </lineage>
</organism>
<dbReference type="EMBL" id="MF661791">
    <property type="protein sequence ID" value="AXK50174.1"/>
    <property type="molecule type" value="Genomic_DNA"/>
</dbReference>
<sequence>MNKNNAVSEGQKHVSFLDTRLGCYESERESFSCYIGKYFNLTKQVCEEEANCWVELSSLVRSGRALGFPMVYGVRGHAYGRTVYFEYFKDAKQRRFDPNDRCTPRSVLLQIVLALYSLYKRGIFSDRFLFDMITVPRTTVTISVNQLVMTVSVDSLVVLSIGTQLYRAELPQACYLEYLSSHRELMALRNFHETEYFFEWIMRNHLEFLSKQYVDIFRVKKKYISTAQLNRMAEPGTLVYLSAEDTILLGITLTDVSINDHVRVIFSQDGGSVFEIDDFSLSDLFVAGELLTRARTASVNI</sequence>
<dbReference type="Pfam" id="PF03339">
    <property type="entry name" value="Pox_L3_FP4"/>
    <property type="match status" value="1"/>
</dbReference>
<gene>
    <name evidence="2" type="ORF">EKPV-NSW-ORF088</name>
</gene>
<protein>
    <submittedName>
        <fullName evidence="1">Internal virion protein</fullName>
    </submittedName>
</protein>
<accession>A0A2C9DT38</accession>
<dbReference type="Proteomes" id="UP000318014">
    <property type="component" value="Genome"/>
</dbReference>